<evidence type="ECO:0000313" key="11">
    <source>
        <dbReference type="Proteomes" id="UP000218172"/>
    </source>
</evidence>
<comment type="caution">
    <text evidence="10">The sequence shown here is derived from an EMBL/GenBank/DDBJ whole genome shotgun (WGS) entry which is preliminary data.</text>
</comment>
<dbReference type="EMBL" id="NVQR01000161">
    <property type="protein sequence ID" value="PCH58493.1"/>
    <property type="molecule type" value="Genomic_DNA"/>
</dbReference>
<comment type="similarity">
    <text evidence="6">Belongs to the ABC-4 integral membrane protein family.</text>
</comment>
<accession>A0A2A4MF00</accession>
<proteinExistence type="inferred from homology"/>
<dbReference type="GO" id="GO:0022857">
    <property type="term" value="F:transmembrane transporter activity"/>
    <property type="evidence" value="ECO:0007669"/>
    <property type="project" value="TreeGrafter"/>
</dbReference>
<dbReference type="InterPro" id="IPR025857">
    <property type="entry name" value="MacB_PCD"/>
</dbReference>
<evidence type="ECO:0000259" key="8">
    <source>
        <dbReference type="Pfam" id="PF02687"/>
    </source>
</evidence>
<protein>
    <recommendedName>
        <fullName evidence="12">ABC transporter permease</fullName>
    </recommendedName>
</protein>
<dbReference type="GO" id="GO:0005886">
    <property type="term" value="C:plasma membrane"/>
    <property type="evidence" value="ECO:0007669"/>
    <property type="project" value="UniProtKB-SubCell"/>
</dbReference>
<keyword evidence="3 7" id="KW-0812">Transmembrane</keyword>
<evidence type="ECO:0000256" key="1">
    <source>
        <dbReference type="ARBA" id="ARBA00004651"/>
    </source>
</evidence>
<dbReference type="PANTHER" id="PTHR30572:SF4">
    <property type="entry name" value="ABC TRANSPORTER PERMEASE YTRF"/>
    <property type="match status" value="1"/>
</dbReference>
<keyword evidence="2" id="KW-1003">Cell membrane</keyword>
<feature type="domain" description="ABC3 transporter permease C-terminal" evidence="8">
    <location>
        <begin position="93"/>
        <end position="216"/>
    </location>
</feature>
<feature type="transmembrane region" description="Helical" evidence="7">
    <location>
        <begin position="563"/>
        <end position="584"/>
    </location>
</feature>
<organism evidence="10 11">
    <name type="scientific">SAR86 cluster bacterium</name>
    <dbReference type="NCBI Taxonomy" id="2030880"/>
    <lineage>
        <taxon>Bacteria</taxon>
        <taxon>Pseudomonadati</taxon>
        <taxon>Pseudomonadota</taxon>
        <taxon>Gammaproteobacteria</taxon>
        <taxon>SAR86 cluster</taxon>
    </lineage>
</organism>
<evidence type="ECO:0000256" key="2">
    <source>
        <dbReference type="ARBA" id="ARBA00022475"/>
    </source>
</evidence>
<evidence type="ECO:0000313" key="10">
    <source>
        <dbReference type="EMBL" id="PCH58493.1"/>
    </source>
</evidence>
<evidence type="ECO:0008006" key="12">
    <source>
        <dbReference type="Google" id="ProtNLM"/>
    </source>
</evidence>
<evidence type="ECO:0000256" key="7">
    <source>
        <dbReference type="SAM" id="Phobius"/>
    </source>
</evidence>
<feature type="domain" description="ABC3 transporter permease C-terminal" evidence="8">
    <location>
        <begin position="514"/>
        <end position="613"/>
    </location>
</feature>
<evidence type="ECO:0000256" key="5">
    <source>
        <dbReference type="ARBA" id="ARBA00023136"/>
    </source>
</evidence>
<feature type="transmembrane region" description="Helical" evidence="7">
    <location>
        <begin position="240"/>
        <end position="260"/>
    </location>
</feature>
<feature type="transmembrane region" description="Helical" evidence="7">
    <location>
        <begin position="506"/>
        <end position="529"/>
    </location>
</feature>
<sequence>MPPAFKYPQVAELWLPLAMAAVAQPKTEPIVAIVGKTVAGVSRAQASAETAAIINKLSAENPQDYADRSAKVTPFIHGFFSNALTMFNSIGGLAFCIYLLVCLNVGNLLIIRANERIGELAIRSAMGAKRGLLMRHVLLESLLICGAGALLGLAMAAWILNTLQGFLLNLMGGEGGSPFWFDFSLNADAVSMGVGMILLLWVLSGSFAAWRVSRQDISQVLGSEGQALVNTGQGRLMRGLVVAQVMLSFFLLVFSGSYLYTMNDSYVNSVLSNPERQFVASLDLSSAAYSDAGKRLLFAQQLQDKIGQLNYVESVTLASAVPGYYSGTARIAIDMGEPLADVDMPFHGVSWVGADYFKNFNFGLLQGRYFDAGDSADGLPVVIVDETFVKNMEFTAGPIGAQIRLRSASGTMALAGEDQLLRIVGVIPYIAPGNGSSARRIYRPLAQQTPEELQLILEVSSNASITLAQIESDLKLAAKQLDADVALHSVTTALTMVELANSGNTLFMGIFGSVAMGALVLSIIGIYGLMTRLVVARAGEIGIRRAVGSSNGAILRIFMGQGLTFLIIAAVFGGGLAVLAVNFTGNGSVLPTTDRLQMLAVVFGSVTAVLGGLVCWASYMPVKQVISLEPAQALHHQ</sequence>
<dbReference type="Pfam" id="PF12704">
    <property type="entry name" value="MacB_PCD"/>
    <property type="match status" value="1"/>
</dbReference>
<reference evidence="11" key="1">
    <citation type="submission" date="2017-08" db="EMBL/GenBank/DDBJ databases">
        <title>A dynamic microbial community with high functional redundancy inhabits the cold, oxic subseafloor aquifer.</title>
        <authorList>
            <person name="Tully B.J."/>
            <person name="Wheat C.G."/>
            <person name="Glazer B.T."/>
            <person name="Huber J.A."/>
        </authorList>
    </citation>
    <scope>NUCLEOTIDE SEQUENCE [LARGE SCALE GENOMIC DNA]</scope>
</reference>
<evidence type="ECO:0000259" key="9">
    <source>
        <dbReference type="Pfam" id="PF12704"/>
    </source>
</evidence>
<feature type="transmembrane region" description="Helical" evidence="7">
    <location>
        <begin position="90"/>
        <end position="111"/>
    </location>
</feature>
<dbReference type="InterPro" id="IPR003838">
    <property type="entry name" value="ABC3_permease_C"/>
</dbReference>
<evidence type="ECO:0000256" key="6">
    <source>
        <dbReference type="ARBA" id="ARBA00038076"/>
    </source>
</evidence>
<keyword evidence="4 7" id="KW-1133">Transmembrane helix</keyword>
<keyword evidence="5 7" id="KW-0472">Membrane</keyword>
<feature type="transmembrane region" description="Helical" evidence="7">
    <location>
        <begin position="596"/>
        <end position="619"/>
    </location>
</feature>
<evidence type="ECO:0000256" key="3">
    <source>
        <dbReference type="ARBA" id="ARBA00022692"/>
    </source>
</evidence>
<feature type="domain" description="MacB-like periplasmic core" evidence="9">
    <location>
        <begin position="308"/>
        <end position="469"/>
    </location>
</feature>
<feature type="transmembrane region" description="Helical" evidence="7">
    <location>
        <begin position="189"/>
        <end position="210"/>
    </location>
</feature>
<gene>
    <name evidence="10" type="ORF">COC19_08425</name>
</gene>
<feature type="transmembrane region" description="Helical" evidence="7">
    <location>
        <begin position="132"/>
        <end position="160"/>
    </location>
</feature>
<comment type="subcellular location">
    <subcellularLocation>
        <location evidence="1">Cell membrane</location>
        <topology evidence="1">Multi-pass membrane protein</topology>
    </subcellularLocation>
</comment>
<name>A0A2A4MF00_9GAMM</name>
<dbReference type="Pfam" id="PF02687">
    <property type="entry name" value="FtsX"/>
    <property type="match status" value="2"/>
</dbReference>
<dbReference type="PANTHER" id="PTHR30572">
    <property type="entry name" value="MEMBRANE COMPONENT OF TRANSPORTER-RELATED"/>
    <property type="match status" value="1"/>
</dbReference>
<evidence type="ECO:0000256" key="4">
    <source>
        <dbReference type="ARBA" id="ARBA00022989"/>
    </source>
</evidence>
<dbReference type="InterPro" id="IPR050250">
    <property type="entry name" value="Macrolide_Exporter_MacB"/>
</dbReference>
<dbReference type="Proteomes" id="UP000218172">
    <property type="component" value="Unassembled WGS sequence"/>
</dbReference>
<dbReference type="AlphaFoldDB" id="A0A2A4MF00"/>